<dbReference type="Pfam" id="PF04367">
    <property type="entry name" value="DUF502"/>
    <property type="match status" value="1"/>
</dbReference>
<organism evidence="3 4">
    <name type="scientific">Halomicrobium mukohataei</name>
    <dbReference type="NCBI Taxonomy" id="57705"/>
    <lineage>
        <taxon>Archaea</taxon>
        <taxon>Methanobacteriati</taxon>
        <taxon>Methanobacteriota</taxon>
        <taxon>Stenosarchaea group</taxon>
        <taxon>Halobacteria</taxon>
        <taxon>Halobacteriales</taxon>
        <taxon>Haloarculaceae</taxon>
        <taxon>Halomicrobium</taxon>
    </lineage>
</organism>
<evidence type="ECO:0000256" key="2">
    <source>
        <dbReference type="SAM" id="Phobius"/>
    </source>
</evidence>
<accession>A0A847UAM3</accession>
<protein>
    <submittedName>
        <fullName evidence="3">DUF502 domain-containing protein</fullName>
    </submittedName>
</protein>
<evidence type="ECO:0000313" key="3">
    <source>
        <dbReference type="EMBL" id="NLV09556.1"/>
    </source>
</evidence>
<dbReference type="PANTHER" id="PTHR31876:SF26">
    <property type="entry name" value="PROTEIN LIKE COV 2"/>
    <property type="match status" value="1"/>
</dbReference>
<reference evidence="3" key="1">
    <citation type="submission" date="2019-12" db="EMBL/GenBank/DDBJ databases">
        <title>Whole-genome sequence of Halomicrobium mukohataei pws1.</title>
        <authorList>
            <person name="Verma D.K."/>
            <person name="Gopal K."/>
            <person name="Prasad E.S."/>
        </authorList>
    </citation>
    <scope>NUCLEOTIDE SEQUENCE</scope>
    <source>
        <strain evidence="3">Pws1</strain>
    </source>
</reference>
<proteinExistence type="predicted"/>
<keyword evidence="2" id="KW-0812">Transmembrane</keyword>
<gene>
    <name evidence="3" type="ORF">GOC74_06400</name>
</gene>
<sequence>MSLSDRLRRSFVAGLILVAPLVVTVYVVRTLANWTLQLVEPIVASTRLASYTGDDQLLAQFVAIGAVLVAVVLLGSLAQRNAGRQLFGNVGRIVNVVPLVNTIYTSVRQVANSLVDRDEAYESVVLVEYPRDGIYSIGLVTGDSPVDVDAFGGESVYNVYFPNSPNPTGGRLALVPESDLHETDMSVKAGLRLLVTTGVTEDGEPKSIPATPGDDAVVAQNDVNSR</sequence>
<keyword evidence="2" id="KW-0472">Membrane</keyword>
<dbReference type="EMBL" id="WOYG01000001">
    <property type="protein sequence ID" value="NLV09556.1"/>
    <property type="molecule type" value="Genomic_DNA"/>
</dbReference>
<dbReference type="OrthoDB" id="51558at2157"/>
<keyword evidence="2" id="KW-1133">Transmembrane helix</keyword>
<feature type="region of interest" description="Disordered" evidence="1">
    <location>
        <begin position="201"/>
        <end position="226"/>
    </location>
</feature>
<dbReference type="InterPro" id="IPR007462">
    <property type="entry name" value="COV1-like"/>
</dbReference>
<dbReference type="Proteomes" id="UP000608662">
    <property type="component" value="Unassembled WGS sequence"/>
</dbReference>
<dbReference type="PANTHER" id="PTHR31876">
    <property type="entry name" value="COV-LIKE PROTEIN 1"/>
    <property type="match status" value="1"/>
</dbReference>
<evidence type="ECO:0000313" key="4">
    <source>
        <dbReference type="Proteomes" id="UP000608662"/>
    </source>
</evidence>
<feature type="transmembrane region" description="Helical" evidence="2">
    <location>
        <begin position="57"/>
        <end position="78"/>
    </location>
</feature>
<dbReference type="RefSeq" id="WP_170093394.1">
    <property type="nucleotide sequence ID" value="NZ_WOYG01000001.1"/>
</dbReference>
<name>A0A847UAM3_9EURY</name>
<feature type="transmembrane region" description="Helical" evidence="2">
    <location>
        <begin position="12"/>
        <end position="32"/>
    </location>
</feature>
<comment type="caution">
    <text evidence="3">The sequence shown here is derived from an EMBL/GenBank/DDBJ whole genome shotgun (WGS) entry which is preliminary data.</text>
</comment>
<evidence type="ECO:0000256" key="1">
    <source>
        <dbReference type="SAM" id="MobiDB-lite"/>
    </source>
</evidence>
<dbReference type="AlphaFoldDB" id="A0A847UAM3"/>